<name>A0A375GEF1_9BURK</name>
<reference evidence="3 7" key="2">
    <citation type="submission" date="2018-09" db="EMBL/GenBank/DDBJ databases">
        <title>Complete genome sequence of Cupriavidus oxalaticus T2, a bacterium capable of phenol tolerance and degradation.</title>
        <authorList>
            <person name="Yan J."/>
        </authorList>
    </citation>
    <scope>NUCLEOTIDE SEQUENCE [LARGE SCALE GENOMIC DNA]</scope>
    <source>
        <strain evidence="3 7">T2</strain>
    </source>
</reference>
<dbReference type="SUPFAM" id="SSF47473">
    <property type="entry name" value="EF-hand"/>
    <property type="match status" value="1"/>
</dbReference>
<evidence type="ECO:0000256" key="1">
    <source>
        <dbReference type="SAM" id="SignalP"/>
    </source>
</evidence>
<dbReference type="EMBL" id="OGUS01000135">
    <property type="protein sequence ID" value="SPC19185.1"/>
    <property type="molecule type" value="Genomic_DNA"/>
</dbReference>
<feature type="signal peptide" evidence="1">
    <location>
        <begin position="1"/>
        <end position="24"/>
    </location>
</feature>
<evidence type="ECO:0000313" key="3">
    <source>
        <dbReference type="EMBL" id="QEZ44871.1"/>
    </source>
</evidence>
<protein>
    <submittedName>
        <fullName evidence="3">EF-hand domain-containing protein</fullName>
    </submittedName>
</protein>
<dbReference type="Proteomes" id="UP000256862">
    <property type="component" value="Plasmid CO2235_mp"/>
</dbReference>
<dbReference type="Proteomes" id="UP000325743">
    <property type="component" value="Chromosome 1"/>
</dbReference>
<dbReference type="OrthoDB" id="5461251at2"/>
<dbReference type="InterPro" id="IPR002048">
    <property type="entry name" value="EF_hand_dom"/>
</dbReference>
<gene>
    <name evidence="5" type="ORF">CO2235_MP120034</name>
    <name evidence="3" type="ORF">D2917_11960</name>
    <name evidence="4" type="ORF">JTE92_04380</name>
</gene>
<accession>A0A375GEF1</accession>
<organism evidence="3 7">
    <name type="scientific">Cupriavidus oxalaticus</name>
    <dbReference type="NCBI Taxonomy" id="96344"/>
    <lineage>
        <taxon>Bacteria</taxon>
        <taxon>Pseudomonadati</taxon>
        <taxon>Pseudomonadota</taxon>
        <taxon>Betaproteobacteria</taxon>
        <taxon>Burkholderiales</taxon>
        <taxon>Burkholderiaceae</taxon>
        <taxon>Cupriavidus</taxon>
    </lineage>
</organism>
<evidence type="ECO:0000313" key="4">
    <source>
        <dbReference type="EMBL" id="QRQ92157.1"/>
    </source>
</evidence>
<evidence type="ECO:0000313" key="8">
    <source>
        <dbReference type="Proteomes" id="UP000623307"/>
    </source>
</evidence>
<proteinExistence type="predicted"/>
<evidence type="ECO:0000259" key="2">
    <source>
        <dbReference type="PROSITE" id="PS50222"/>
    </source>
</evidence>
<geneLocation type="plasmid" evidence="6">
    <name>co2235_mp</name>
</geneLocation>
<evidence type="ECO:0000313" key="6">
    <source>
        <dbReference type="Proteomes" id="UP000256862"/>
    </source>
</evidence>
<feature type="chain" id="PRO_5044585764" evidence="1">
    <location>
        <begin position="25"/>
        <end position="119"/>
    </location>
</feature>
<dbReference type="InterPro" id="IPR011992">
    <property type="entry name" value="EF-hand-dom_pair"/>
</dbReference>
<evidence type="ECO:0000313" key="5">
    <source>
        <dbReference type="EMBL" id="SPC19185.1"/>
    </source>
</evidence>
<keyword evidence="1" id="KW-0732">Signal</keyword>
<dbReference type="Proteomes" id="UP000623307">
    <property type="component" value="Chromosome 1"/>
</dbReference>
<reference evidence="5 6" key="1">
    <citation type="submission" date="2018-01" db="EMBL/GenBank/DDBJ databases">
        <authorList>
            <person name="Clerissi C."/>
        </authorList>
    </citation>
    <scope>NUCLEOTIDE SEQUENCE [LARGE SCALE GENOMIC DNA]</scope>
    <source>
        <strain evidence="5">Cupriavidus oxalaticus LMG 2235</strain>
        <plasmid evidence="6">co2235_mp</plasmid>
    </source>
</reference>
<dbReference type="EMBL" id="CP069811">
    <property type="protein sequence ID" value="QRQ92157.1"/>
    <property type="molecule type" value="Genomic_DNA"/>
</dbReference>
<sequence>MTARKLPAVGCAVLMALISIGAAAQTASAPQGAASAEVPKAPPTTAQAKALIAERFKAADANHDGKLSRDEAQAGMPQVYQNFDKIDVKKQGNVTERQIGAYWMKKTKDQMQKEDPIWN</sequence>
<keyword evidence="8" id="KW-1185">Reference proteome</keyword>
<dbReference type="AlphaFoldDB" id="A0A375GEF1"/>
<evidence type="ECO:0000313" key="7">
    <source>
        <dbReference type="Proteomes" id="UP000325743"/>
    </source>
</evidence>
<dbReference type="PROSITE" id="PS50222">
    <property type="entry name" value="EF_HAND_2"/>
    <property type="match status" value="1"/>
</dbReference>
<dbReference type="Gene3D" id="1.10.238.10">
    <property type="entry name" value="EF-hand"/>
    <property type="match status" value="1"/>
</dbReference>
<feature type="domain" description="EF-hand" evidence="2">
    <location>
        <begin position="47"/>
        <end position="82"/>
    </location>
</feature>
<dbReference type="GO" id="GO:0005509">
    <property type="term" value="F:calcium ion binding"/>
    <property type="evidence" value="ECO:0007669"/>
    <property type="project" value="InterPro"/>
</dbReference>
<dbReference type="EMBL" id="CP032518">
    <property type="protein sequence ID" value="QEZ44871.1"/>
    <property type="molecule type" value="Genomic_DNA"/>
</dbReference>
<dbReference type="GeneID" id="303488741"/>
<dbReference type="RefSeq" id="WP_063240810.1">
    <property type="nucleotide sequence ID" value="NZ_CP032518.1"/>
</dbReference>
<reference evidence="4 8" key="3">
    <citation type="submission" date="2021-02" db="EMBL/GenBank/DDBJ databases">
        <title>Complete Genome Sequence of Cupriavidus oxalaticus Strain Ox1, a Soil Oxalate-Degrading Species.</title>
        <authorList>
            <person name="Palmieri F."/>
            <person name="Udriet P."/>
            <person name="Deuasquier M."/>
            <person name="Beaudoing E."/>
            <person name="Johnson S.L."/>
            <person name="Davenport K.W."/>
            <person name="Chain P.S."/>
            <person name="Bindschedler S."/>
            <person name="Junier P."/>
        </authorList>
    </citation>
    <scope>NUCLEOTIDE SEQUENCE [LARGE SCALE GENOMIC DNA]</scope>
    <source>
        <strain evidence="4 8">Ox1</strain>
    </source>
</reference>